<dbReference type="Gene3D" id="1.10.1580.10">
    <property type="match status" value="1"/>
</dbReference>
<reference evidence="6" key="1">
    <citation type="journal article" date="2018" name="Nat. Microbiol.">
        <title>Leveraging single-cell genomics to expand the fungal tree of life.</title>
        <authorList>
            <person name="Ahrendt S.R."/>
            <person name="Quandt C.A."/>
            <person name="Ciobanu D."/>
            <person name="Clum A."/>
            <person name="Salamov A."/>
            <person name="Andreopoulos B."/>
            <person name="Cheng J.F."/>
            <person name="Woyke T."/>
            <person name="Pelin A."/>
            <person name="Henrissat B."/>
            <person name="Reynolds N.K."/>
            <person name="Benny G.L."/>
            <person name="Smith M.E."/>
            <person name="James T.Y."/>
            <person name="Grigoriev I.V."/>
        </authorList>
    </citation>
    <scope>NUCLEOTIDE SEQUENCE [LARGE SCALE GENOMIC DNA]</scope>
</reference>
<keyword evidence="5" id="KW-0378">Hydrolase</keyword>
<keyword evidence="1 3" id="KW-0547">Nucleotide-binding</keyword>
<dbReference type="PANTHER" id="PTHR45782:SF4">
    <property type="entry name" value="MITOCHONDRIAL RIBOSOME-ASSOCIATED GTPASE 1"/>
    <property type="match status" value="1"/>
</dbReference>
<dbReference type="GO" id="GO:0003924">
    <property type="term" value="F:GTPase activity"/>
    <property type="evidence" value="ECO:0007669"/>
    <property type="project" value="TreeGrafter"/>
</dbReference>
<feature type="non-terminal residue" evidence="5">
    <location>
        <position position="285"/>
    </location>
</feature>
<evidence type="ECO:0000256" key="1">
    <source>
        <dbReference type="ARBA" id="ARBA00022741"/>
    </source>
</evidence>
<proteinExistence type="predicted"/>
<dbReference type="Gene3D" id="3.40.50.300">
    <property type="entry name" value="P-loop containing nucleotide triphosphate hydrolases"/>
    <property type="match status" value="1"/>
</dbReference>
<accession>A0A4P9Y6X9</accession>
<feature type="binding site" evidence="3">
    <location>
        <position position="183"/>
    </location>
    <ligand>
        <name>GTP</name>
        <dbReference type="ChEBI" id="CHEBI:37565"/>
    </ligand>
</feature>
<evidence type="ECO:0000313" key="6">
    <source>
        <dbReference type="Proteomes" id="UP000267251"/>
    </source>
</evidence>
<feature type="domain" description="CP-type G" evidence="4">
    <location>
        <begin position="20"/>
        <end position="187"/>
    </location>
</feature>
<dbReference type="Pfam" id="PF01926">
    <property type="entry name" value="MMR_HSR1"/>
    <property type="match status" value="1"/>
</dbReference>
<dbReference type="InterPro" id="IPR006073">
    <property type="entry name" value="GTP-bd"/>
</dbReference>
<dbReference type="SUPFAM" id="SSF52540">
    <property type="entry name" value="P-loop containing nucleoside triphosphate hydrolases"/>
    <property type="match status" value="1"/>
</dbReference>
<dbReference type="InterPro" id="IPR030378">
    <property type="entry name" value="G_CP_dom"/>
</dbReference>
<keyword evidence="6" id="KW-1185">Reference proteome</keyword>
<gene>
    <name evidence="5" type="ORF">BJ684DRAFT_2141</name>
</gene>
<keyword evidence="2 3" id="KW-0342">GTP-binding</keyword>
<dbReference type="InterPro" id="IPR027417">
    <property type="entry name" value="P-loop_NTPase"/>
</dbReference>
<dbReference type="InterPro" id="IPR016478">
    <property type="entry name" value="GTPase_MTG1"/>
</dbReference>
<dbReference type="InterPro" id="IPR023179">
    <property type="entry name" value="GTP-bd_ortho_bundle_sf"/>
</dbReference>
<dbReference type="GO" id="GO:0005739">
    <property type="term" value="C:mitochondrion"/>
    <property type="evidence" value="ECO:0007669"/>
    <property type="project" value="TreeGrafter"/>
</dbReference>
<dbReference type="GO" id="GO:0032543">
    <property type="term" value="P:mitochondrial translation"/>
    <property type="evidence" value="ECO:0007669"/>
    <property type="project" value="TreeGrafter"/>
</dbReference>
<sequence length="285" mass="31368">PKHAFTPPERVMNWYPGHMVKALASIQSILPTVDLVIEARDARLPLSSLNPAFEKLTAGRPRLLVFNKADLAEEAGRHDLENNLSGTRVIWTDSRKDATVREIIRYAVDLASSNPQRYPMLTALVVGMPNVGKSSLINAIRRLGVRRVGKAASTGNQPGVTRKVAGTIRVHNNPHVYLIDSPGVMLPYLGDPITAIKVALTGGIPDKVAEPEILAEYLLYQLNQRGRLSYYKMDGPTEDVVKFLTAVARRTGALVRGQGPDLQQAANFVVRRFREGKFGPMTLDD</sequence>
<organism evidence="5 6">
    <name type="scientific">Piptocephalis cylindrospora</name>
    <dbReference type="NCBI Taxonomy" id="1907219"/>
    <lineage>
        <taxon>Eukaryota</taxon>
        <taxon>Fungi</taxon>
        <taxon>Fungi incertae sedis</taxon>
        <taxon>Zoopagomycota</taxon>
        <taxon>Zoopagomycotina</taxon>
        <taxon>Zoopagomycetes</taxon>
        <taxon>Zoopagales</taxon>
        <taxon>Piptocephalidaceae</taxon>
        <taxon>Piptocephalis</taxon>
    </lineage>
</organism>
<feature type="binding site" evidence="3">
    <location>
        <begin position="67"/>
        <end position="70"/>
    </location>
    <ligand>
        <name>GTP</name>
        <dbReference type="ChEBI" id="CHEBI:37565"/>
    </ligand>
</feature>
<dbReference type="PANTHER" id="PTHR45782">
    <property type="entry name" value="MITOCHONDRIAL RIBOSOME-ASSOCIATED GTPASE 1"/>
    <property type="match status" value="1"/>
</dbReference>
<feature type="non-terminal residue" evidence="5">
    <location>
        <position position="1"/>
    </location>
</feature>
<name>A0A4P9Y6X9_9FUNG</name>
<dbReference type="CDD" id="cd01856">
    <property type="entry name" value="YlqF"/>
    <property type="match status" value="1"/>
</dbReference>
<dbReference type="Proteomes" id="UP000267251">
    <property type="component" value="Unassembled WGS sequence"/>
</dbReference>
<dbReference type="PROSITE" id="PS51721">
    <property type="entry name" value="G_CP"/>
    <property type="match status" value="1"/>
</dbReference>
<dbReference type="OrthoDB" id="269151at2759"/>
<dbReference type="NCBIfam" id="TIGR03596">
    <property type="entry name" value="GTPase_YlqF"/>
    <property type="match status" value="1"/>
</dbReference>
<evidence type="ECO:0000313" key="5">
    <source>
        <dbReference type="EMBL" id="RKP14454.1"/>
    </source>
</evidence>
<evidence type="ECO:0000256" key="3">
    <source>
        <dbReference type="PIRSR" id="PIRSR006230-1"/>
    </source>
</evidence>
<protein>
    <submittedName>
        <fullName evidence="5">P-loop containing nucleoside triphosphate hydrolase protein</fullName>
    </submittedName>
</protein>
<dbReference type="InterPro" id="IPR019991">
    <property type="entry name" value="GTP-bd_ribosome_bgen"/>
</dbReference>
<dbReference type="GO" id="GO:0005525">
    <property type="term" value="F:GTP binding"/>
    <property type="evidence" value="ECO:0007669"/>
    <property type="project" value="UniProtKB-KW"/>
</dbReference>
<dbReference type="EMBL" id="KZ987833">
    <property type="protein sequence ID" value="RKP14454.1"/>
    <property type="molecule type" value="Genomic_DNA"/>
</dbReference>
<evidence type="ECO:0000256" key="2">
    <source>
        <dbReference type="ARBA" id="ARBA00023134"/>
    </source>
</evidence>
<feature type="binding site" evidence="3">
    <location>
        <begin position="130"/>
        <end position="135"/>
    </location>
    <ligand>
        <name>GTP</name>
        <dbReference type="ChEBI" id="CHEBI:37565"/>
    </ligand>
</feature>
<dbReference type="PIRSF" id="PIRSF006230">
    <property type="entry name" value="MG442"/>
    <property type="match status" value="1"/>
</dbReference>
<dbReference type="AlphaFoldDB" id="A0A4P9Y6X9"/>
<evidence type="ECO:0000259" key="4">
    <source>
        <dbReference type="PROSITE" id="PS51721"/>
    </source>
</evidence>